<accession>A0ABZ2X716</accession>
<feature type="domain" description="Aminoglycoside phosphotransferase" evidence="1">
    <location>
        <begin position="30"/>
        <end position="261"/>
    </location>
</feature>
<dbReference type="Pfam" id="PF01636">
    <property type="entry name" value="APH"/>
    <property type="match status" value="1"/>
</dbReference>
<dbReference type="EMBL" id="CP151265">
    <property type="protein sequence ID" value="WZH48515.1"/>
    <property type="molecule type" value="Genomic_DNA"/>
</dbReference>
<evidence type="ECO:0000313" key="2">
    <source>
        <dbReference type="EMBL" id="WZH48515.1"/>
    </source>
</evidence>
<dbReference type="CDD" id="cd05120">
    <property type="entry name" value="APH_ChoK_like"/>
    <property type="match status" value="1"/>
</dbReference>
<dbReference type="Proteomes" id="UP001489902">
    <property type="component" value="Chromosome 6"/>
</dbReference>
<proteinExistence type="predicted"/>
<protein>
    <submittedName>
        <fullName evidence="2">Kinase-like domain-containing protein</fullName>
    </submittedName>
</protein>
<reference evidence="2 3" key="1">
    <citation type="submission" date="2024-04" db="EMBL/GenBank/DDBJ databases">
        <title>Complete genome sequence of Fusarium acuminatum.</title>
        <authorList>
            <person name="Lan B."/>
        </authorList>
    </citation>
    <scope>NUCLEOTIDE SEQUENCE [LARGE SCALE GENOMIC DNA]</scope>
    <source>
        <strain evidence="2">1A</strain>
    </source>
</reference>
<dbReference type="SUPFAM" id="SSF56112">
    <property type="entry name" value="Protein kinase-like (PK-like)"/>
    <property type="match status" value="1"/>
</dbReference>
<dbReference type="InterPro" id="IPR002575">
    <property type="entry name" value="Aminoglycoside_PTrfase"/>
</dbReference>
<gene>
    <name evidence="2" type="ORF">QYS62_009693</name>
</gene>
<evidence type="ECO:0000259" key="1">
    <source>
        <dbReference type="Pfam" id="PF01636"/>
    </source>
</evidence>
<dbReference type="InterPro" id="IPR011009">
    <property type="entry name" value="Kinase-like_dom_sf"/>
</dbReference>
<keyword evidence="3" id="KW-1185">Reference proteome</keyword>
<name>A0ABZ2X716_9HYPO</name>
<dbReference type="InterPro" id="IPR051678">
    <property type="entry name" value="AGP_Transferase"/>
</dbReference>
<evidence type="ECO:0000313" key="3">
    <source>
        <dbReference type="Proteomes" id="UP001489902"/>
    </source>
</evidence>
<organism evidence="2 3">
    <name type="scientific">Fusarium acuminatum</name>
    <dbReference type="NCBI Taxonomy" id="5515"/>
    <lineage>
        <taxon>Eukaryota</taxon>
        <taxon>Fungi</taxon>
        <taxon>Dikarya</taxon>
        <taxon>Ascomycota</taxon>
        <taxon>Pezizomycotina</taxon>
        <taxon>Sordariomycetes</taxon>
        <taxon>Hypocreomycetidae</taxon>
        <taxon>Hypocreales</taxon>
        <taxon>Nectriaceae</taxon>
        <taxon>Fusarium</taxon>
        <taxon>Fusarium tricinctum species complex</taxon>
    </lineage>
</organism>
<dbReference type="Gene3D" id="3.90.1200.10">
    <property type="match status" value="1"/>
</dbReference>
<sequence>MEVPKPEAKSYDVLFVDQSQGVSLPTPDDIDGSEVLLNETTSTRVVRIQQFVIKYGRLVEPIEANNMLYVAKSTTVPIPKVYAIYQRYDEQMGEIVTYIVMQYVQGKTLLSLWSSLDQDRKLSFAHTLRTYIDQLRQLPPPGYFGNIDGGPPLDDLFLDTPLAKDINSSFETVEQLTECILQIYTTATGERSNHKARYYRNVLPTALRIDSTPVFTHNDFQRKNIMVQDDGGLVIIDWEFASWYPLYWEYSTATWSNSGWYDDWHDYVRIILDNYPTQSLWLSTMKLEMWS</sequence>
<dbReference type="PANTHER" id="PTHR21310">
    <property type="entry name" value="AMINOGLYCOSIDE PHOSPHOTRANSFERASE-RELATED-RELATED"/>
    <property type="match status" value="1"/>
</dbReference>
<dbReference type="PANTHER" id="PTHR21310:SF48">
    <property type="entry name" value="AMINOGLYCOSIDE PHOSPHOTRANSFERASE DOMAIN-CONTAINING PROTEIN"/>
    <property type="match status" value="1"/>
</dbReference>